<dbReference type="EMBL" id="JAJNDC010000004">
    <property type="protein sequence ID" value="MCW9714046.1"/>
    <property type="molecule type" value="Genomic_DNA"/>
</dbReference>
<dbReference type="Pfam" id="PF07676">
    <property type="entry name" value="PD40"/>
    <property type="match status" value="4"/>
</dbReference>
<comment type="caution">
    <text evidence="3">The sequence shown here is derived from an EMBL/GenBank/DDBJ whole genome shotgun (WGS) entry which is preliminary data.</text>
</comment>
<keyword evidence="3" id="KW-0378">Hydrolase</keyword>
<dbReference type="GO" id="GO:0004222">
    <property type="term" value="F:metalloendopeptidase activity"/>
    <property type="evidence" value="ECO:0007669"/>
    <property type="project" value="UniProtKB-EC"/>
</dbReference>
<dbReference type="InterPro" id="IPR011042">
    <property type="entry name" value="6-blade_b-propeller_TolB-like"/>
</dbReference>
<dbReference type="InterPro" id="IPR011659">
    <property type="entry name" value="WD40"/>
</dbReference>
<reference evidence="3 4" key="1">
    <citation type="submission" date="2021-11" db="EMBL/GenBank/DDBJ databases">
        <title>Aliifidinibius sp. nov., a new bacterium isolated from saline soil.</title>
        <authorList>
            <person name="Galisteo C."/>
            <person name="De La Haba R."/>
            <person name="Sanchez-Porro C."/>
            <person name="Ventosa A."/>
        </authorList>
    </citation>
    <scope>NUCLEOTIDE SEQUENCE [LARGE SCALE GENOMIC DNA]</scope>
    <source>
        <strain evidence="3 4">KACC 190600</strain>
    </source>
</reference>
<accession>A0ABT3Q1W3</accession>
<evidence type="ECO:0000313" key="3">
    <source>
        <dbReference type="EMBL" id="MCW9714046.1"/>
    </source>
</evidence>
<feature type="region of interest" description="Disordered" evidence="2">
    <location>
        <begin position="271"/>
        <end position="298"/>
    </location>
</feature>
<name>A0ABT3Q1W3_9BACT</name>
<feature type="region of interest" description="Disordered" evidence="2">
    <location>
        <begin position="591"/>
        <end position="625"/>
    </location>
</feature>
<dbReference type="Gene3D" id="2.40.160.50">
    <property type="entry name" value="membrane protein fhac: a member of the omp85/tpsb transporter family"/>
    <property type="match status" value="1"/>
</dbReference>
<organism evidence="3 4">
    <name type="scientific">Fodinibius salicampi</name>
    <dbReference type="NCBI Taxonomy" id="1920655"/>
    <lineage>
        <taxon>Bacteria</taxon>
        <taxon>Pseudomonadati</taxon>
        <taxon>Balneolota</taxon>
        <taxon>Balneolia</taxon>
        <taxon>Balneolales</taxon>
        <taxon>Balneolaceae</taxon>
        <taxon>Fodinibius</taxon>
    </lineage>
</organism>
<protein>
    <submittedName>
        <fullName evidence="3">Collagenase</fullName>
        <ecNumber evidence="3">3.4.24.3</ecNumber>
    </submittedName>
</protein>
<dbReference type="Pfam" id="PF01752">
    <property type="entry name" value="Peptidase_M9"/>
    <property type="match status" value="1"/>
</dbReference>
<dbReference type="PANTHER" id="PTHR36842">
    <property type="entry name" value="PROTEIN TOLB HOMOLOG"/>
    <property type="match status" value="1"/>
</dbReference>
<dbReference type="EC" id="3.4.24.3" evidence="3"/>
<gene>
    <name evidence="3" type="ORF">LQ318_14130</name>
</gene>
<proteinExistence type="inferred from homology"/>
<evidence type="ECO:0000256" key="2">
    <source>
        <dbReference type="SAM" id="MobiDB-lite"/>
    </source>
</evidence>
<dbReference type="InterPro" id="IPR002169">
    <property type="entry name" value="Peptidase_M9A/M9B"/>
</dbReference>
<dbReference type="RefSeq" id="WP_265791105.1">
    <property type="nucleotide sequence ID" value="NZ_BAABRS010000004.1"/>
</dbReference>
<dbReference type="Gene3D" id="2.120.10.30">
    <property type="entry name" value="TolB, C-terminal domain"/>
    <property type="match status" value="2"/>
</dbReference>
<evidence type="ECO:0000313" key="4">
    <source>
        <dbReference type="Proteomes" id="UP001207337"/>
    </source>
</evidence>
<evidence type="ECO:0000256" key="1">
    <source>
        <dbReference type="ARBA" id="ARBA00009820"/>
    </source>
</evidence>
<dbReference type="SUPFAM" id="SSF82171">
    <property type="entry name" value="DPP6 N-terminal domain-like"/>
    <property type="match status" value="1"/>
</dbReference>
<dbReference type="Proteomes" id="UP001207337">
    <property type="component" value="Unassembled WGS sequence"/>
</dbReference>
<sequence>MIFNKKVYWILFCLLIIPQIISAQYFGRNQVQYEDFDFEVLHTPNFDLYHYPAEDEAVQNLGKLSERWYERHATVFNFTFSKRNPLIIYANHADFQQNNIVPNVSVGTGGVTEGLRNRVVMPFAESNSSTNHVLGHELVHAFQYRIAKGSNFGGIQATSDIPLWFIEGMAEYLSIGPNDTQTAMWMRDAVLHDNLPTISELSNSREYFPYRYGHAMWSYMTGTWGDQIIKPLYESVAKKGIKKGLEDTLNISTDTLSGMWHKAMRSTYESEVKRLTPPDEVGEPVFSDDSDRMRSAPSLSPDGEYVVYISDESLFSLEWYLADAQTGEVIRKLTSTITDPHLNALRFIESSGSWSPDSERFAAVVFAKGDNQIILIDPDNGDITRRLHFDEVDAITNPAWSPDGNKIAFSGSTDGYSDLWMYDMEKDSLQQITKDRHSDLQPTWSPDGETLAFISDRGPDTDLDDLVYGEMVITLRDMETGEHTVLPAFDDAKHINPQFGPDGNSLYFISDHEGVNNVYRYDMQTMDRYQVTDVSTGVSGISKYSPALSVASNEGTMILTTFKDSQYLFRRLSPGESSGERVEEDAPLVNSLQLPPDARSGQQVVSSLLSDPETDLPSDTSFSQSDYQPRLALDYIGGGGGIGVSNQLGVGAGGGIDLQFSDMLNQHQLMTTLRLQGTFKDLGGQVAYLNRDNRIIWGGSVSHIPYRTSRGFYSQDTTTVDDTEVVAPTLNRINQRTFQDRISALGMYPISTTQRLEASVGYTHIWYDMELQKTFFDQLGTPFDRETEDLSTPSPLNMVNASLAYVQDSSVPALTGPVAGQRMRLEVSPTTGSLDYISALADYRRYFFFRPVTLAFRAMHSGRYGQDAEDDRLSPNFVGYESLIRGYNFTSFEPRECTQSAEGNCMELNRLSGSKMAISNVELRLPVLGPDEFALFDSRTIPTTLTAFFDGGVSWTKDDPPVLKWDRHSAERVPVFSAGASVRVNILGYLITELYYAVPFQRPEKGGYIGFQISPGW</sequence>
<dbReference type="PANTHER" id="PTHR36842:SF1">
    <property type="entry name" value="PROTEIN TOLB"/>
    <property type="match status" value="1"/>
</dbReference>
<comment type="similarity">
    <text evidence="1">Belongs to the TolB family.</text>
</comment>
<keyword evidence="4" id="KW-1185">Reference proteome</keyword>
<feature type="compositionally biased region" description="Polar residues" evidence="2">
    <location>
        <begin position="600"/>
        <end position="609"/>
    </location>
</feature>